<dbReference type="RefSeq" id="WP_014203009.1">
    <property type="nucleotide sequence ID" value="NC_016599.1"/>
</dbReference>
<dbReference type="PANTHER" id="PTHR32060:SF30">
    <property type="entry name" value="CARBOXY-TERMINAL PROCESSING PROTEASE CTPA"/>
    <property type="match status" value="1"/>
</dbReference>
<reference evidence="9 10" key="1">
    <citation type="journal article" date="2012" name="Stand. Genomic Sci.">
        <title>Genome sequence of the orange-pigmented seawater bacterium Owenweeksia hongkongensis type strain (UST20020801(T)).</title>
        <authorList>
            <person name="Riedel T."/>
            <person name="Held B."/>
            <person name="Nolan M."/>
            <person name="Lucas S."/>
            <person name="Lapidus A."/>
            <person name="Tice H."/>
            <person name="Del Rio T.G."/>
            <person name="Cheng J.F."/>
            <person name="Han C."/>
            <person name="Tapia R."/>
            <person name="Goodwin L.A."/>
            <person name="Pitluck S."/>
            <person name="Liolios K."/>
            <person name="Mavromatis K."/>
            <person name="Pagani I."/>
            <person name="Ivanova N."/>
            <person name="Mikhailova N."/>
            <person name="Pati A."/>
            <person name="Chen A."/>
            <person name="Palaniappan K."/>
            <person name="Rohde M."/>
            <person name="Tindall B.J."/>
            <person name="Detter J.C."/>
            <person name="Goker M."/>
            <person name="Woyke T."/>
            <person name="Bristow J."/>
            <person name="Eisen J.A."/>
            <person name="Markowitz V."/>
            <person name="Hugenholtz P."/>
            <person name="Klenk H.P."/>
            <person name="Kyrpides N.C."/>
        </authorList>
    </citation>
    <scope>NUCLEOTIDE SEQUENCE</scope>
    <source>
        <strain evidence="10">DSM 17368 / JCM 12287 / NRRL B-23963</strain>
    </source>
</reference>
<protein>
    <submittedName>
        <fullName evidence="9">C-terminal processing peptidase</fullName>
    </submittedName>
</protein>
<dbReference type="OrthoDB" id="9812068at2"/>
<dbReference type="GO" id="GO:0004175">
    <property type="term" value="F:endopeptidase activity"/>
    <property type="evidence" value="ECO:0007669"/>
    <property type="project" value="TreeGrafter"/>
</dbReference>
<keyword evidence="10" id="KW-1185">Reference proteome</keyword>
<dbReference type="SUPFAM" id="SSF52096">
    <property type="entry name" value="ClpP/crotonase"/>
    <property type="match status" value="1"/>
</dbReference>
<evidence type="ECO:0000256" key="4">
    <source>
        <dbReference type="ARBA" id="ARBA00022825"/>
    </source>
</evidence>
<evidence type="ECO:0000259" key="7">
    <source>
        <dbReference type="SMART" id="SM00228"/>
    </source>
</evidence>
<dbReference type="PANTHER" id="PTHR32060">
    <property type="entry name" value="TAIL-SPECIFIC PROTEASE"/>
    <property type="match status" value="1"/>
</dbReference>
<dbReference type="Gene3D" id="3.30.750.44">
    <property type="match status" value="1"/>
</dbReference>
<keyword evidence="3 5" id="KW-0378">Hydrolase</keyword>
<proteinExistence type="inferred from homology"/>
<dbReference type="Proteomes" id="UP000005631">
    <property type="component" value="Chromosome"/>
</dbReference>
<dbReference type="GO" id="GO:0007165">
    <property type="term" value="P:signal transduction"/>
    <property type="evidence" value="ECO:0007669"/>
    <property type="project" value="TreeGrafter"/>
</dbReference>
<evidence type="ECO:0000313" key="10">
    <source>
        <dbReference type="Proteomes" id="UP000005631"/>
    </source>
</evidence>
<dbReference type="CDD" id="cd07560">
    <property type="entry name" value="Peptidase_S41_CPP"/>
    <property type="match status" value="1"/>
</dbReference>
<evidence type="ECO:0000256" key="5">
    <source>
        <dbReference type="RuleBase" id="RU004404"/>
    </source>
</evidence>
<dbReference type="InterPro" id="IPR005151">
    <property type="entry name" value="Tail-specific_protease"/>
</dbReference>
<comment type="similarity">
    <text evidence="1 5">Belongs to the peptidase S41A family.</text>
</comment>
<gene>
    <name evidence="9" type="ordered locus">Oweho_2697</name>
</gene>
<evidence type="ECO:0000313" key="9">
    <source>
        <dbReference type="EMBL" id="AEV33660.1"/>
    </source>
</evidence>
<dbReference type="eggNOG" id="COG0793">
    <property type="taxonomic scope" value="Bacteria"/>
</dbReference>
<dbReference type="HOGENOM" id="CLU_017295_2_1_10"/>
<dbReference type="InterPro" id="IPR029045">
    <property type="entry name" value="ClpP/crotonase-like_dom_sf"/>
</dbReference>
<dbReference type="Gene3D" id="2.30.42.10">
    <property type="match status" value="1"/>
</dbReference>
<dbReference type="SMART" id="SM00228">
    <property type="entry name" value="PDZ"/>
    <property type="match status" value="1"/>
</dbReference>
<dbReference type="SMART" id="SM00245">
    <property type="entry name" value="TSPc"/>
    <property type="match status" value="1"/>
</dbReference>
<dbReference type="PATRIC" id="fig|926562.3.peg.2715"/>
<name>G8QZK7_OWEHD</name>
<evidence type="ECO:0000256" key="3">
    <source>
        <dbReference type="ARBA" id="ARBA00022801"/>
    </source>
</evidence>
<dbReference type="KEGG" id="oho:Oweho_2697"/>
<keyword evidence="6" id="KW-0812">Transmembrane</keyword>
<dbReference type="NCBIfam" id="TIGR00225">
    <property type="entry name" value="prc"/>
    <property type="match status" value="1"/>
</dbReference>
<dbReference type="SUPFAM" id="SSF50156">
    <property type="entry name" value="PDZ domain-like"/>
    <property type="match status" value="1"/>
</dbReference>
<dbReference type="InterPro" id="IPR004447">
    <property type="entry name" value="Peptidase_S41A"/>
</dbReference>
<organism evidence="9 10">
    <name type="scientific">Owenweeksia hongkongensis (strain DSM 17368 / CIP 108786 / JCM 12287 / NRRL B-23963 / UST20020801)</name>
    <dbReference type="NCBI Taxonomy" id="926562"/>
    <lineage>
        <taxon>Bacteria</taxon>
        <taxon>Pseudomonadati</taxon>
        <taxon>Bacteroidota</taxon>
        <taxon>Flavobacteriia</taxon>
        <taxon>Flavobacteriales</taxon>
        <taxon>Owenweeksiaceae</taxon>
        <taxon>Owenweeksia</taxon>
    </lineage>
</organism>
<dbReference type="EMBL" id="CP003156">
    <property type="protein sequence ID" value="AEV33660.1"/>
    <property type="molecule type" value="Genomic_DNA"/>
</dbReference>
<accession>G8QZK7</accession>
<dbReference type="GO" id="GO:0030288">
    <property type="term" value="C:outer membrane-bounded periplasmic space"/>
    <property type="evidence" value="ECO:0007669"/>
    <property type="project" value="TreeGrafter"/>
</dbReference>
<feature type="domain" description="Tail specific protease" evidence="8">
    <location>
        <begin position="176"/>
        <end position="359"/>
    </location>
</feature>
<keyword evidence="2 5" id="KW-0645">Protease</keyword>
<dbReference type="Pfam" id="PF03572">
    <property type="entry name" value="Peptidase_S41"/>
    <property type="match status" value="1"/>
</dbReference>
<dbReference type="InterPro" id="IPR001478">
    <property type="entry name" value="PDZ"/>
</dbReference>
<dbReference type="InterPro" id="IPR036034">
    <property type="entry name" value="PDZ_sf"/>
</dbReference>
<keyword evidence="4 5" id="KW-0720">Serine protease</keyword>
<evidence type="ECO:0000256" key="2">
    <source>
        <dbReference type="ARBA" id="ARBA00022670"/>
    </source>
</evidence>
<dbReference type="Gene3D" id="3.90.226.10">
    <property type="entry name" value="2-enoyl-CoA Hydratase, Chain A, domain 1"/>
    <property type="match status" value="1"/>
</dbReference>
<dbReference type="CDD" id="cd06782">
    <property type="entry name" value="cpPDZ_CPP-like"/>
    <property type="match status" value="1"/>
</dbReference>
<evidence type="ECO:0000256" key="1">
    <source>
        <dbReference type="ARBA" id="ARBA00009179"/>
    </source>
</evidence>
<dbReference type="AlphaFoldDB" id="G8QZK7"/>
<evidence type="ECO:0000259" key="8">
    <source>
        <dbReference type="SMART" id="SM00245"/>
    </source>
</evidence>
<evidence type="ECO:0000256" key="6">
    <source>
        <dbReference type="SAM" id="Phobius"/>
    </source>
</evidence>
<keyword evidence="6" id="KW-1133">Transmembrane helix</keyword>
<dbReference type="GO" id="GO:0008236">
    <property type="term" value="F:serine-type peptidase activity"/>
    <property type="evidence" value="ECO:0007669"/>
    <property type="project" value="UniProtKB-KW"/>
</dbReference>
<feature type="transmembrane region" description="Helical" evidence="6">
    <location>
        <begin position="7"/>
        <end position="26"/>
    </location>
</feature>
<sequence>MKYSRIIFPIFLSIAMLAGIVIGVFFDFPAKSVALTESTQRENKLRQILNYIDFEYVDNLNTDSILDITISDLLRKLDPHSAYIPQDQVAATEETIKGSFEGIGIEFRIFKDTLTVIRAIEGGPSEKVGIRAGDRILMAADRQMFGEELRNKDVIETLKGESGTRVSLAMYHPLDGTKEVVTVKRGEVPINSVQTVFMVDDSTGYVKLVRFSATTGKEFNKALKQLRKAGAERIIFDLRDNPGGLLSAAREVSDELLGNDEMIVFTKNREGDKNVVKAGSSGLFQDGPLVLLINEGSASASEIVAGAIQDNDRGWVIGRKSFGKGLVQEEMTLNDGSKIRLTTRRYYTPSGRSIQKPFEDYDQSYLQRKGYHDGDSQALNDTLPANKIYRTLNGRPVFGGGGIEPDVKVNLDTSRAGVILYHLAALGNIDNKAFAYVDDHRAEFESLNRKDFMQAFEVTDTVMHYFFSNNADELKKYDENINTLLRARVKAYLGYYLYGNSAFQEAYGQYDPFIKEALRILNENGESPELKELESMVE</sequence>
<dbReference type="GO" id="GO:0006508">
    <property type="term" value="P:proteolysis"/>
    <property type="evidence" value="ECO:0007669"/>
    <property type="project" value="UniProtKB-KW"/>
</dbReference>
<feature type="domain" description="PDZ" evidence="7">
    <location>
        <begin position="101"/>
        <end position="174"/>
    </location>
</feature>
<keyword evidence="6" id="KW-0472">Membrane</keyword>